<dbReference type="EMBL" id="ML732912">
    <property type="protein sequence ID" value="KAB8267207.1"/>
    <property type="molecule type" value="Genomic_DNA"/>
</dbReference>
<accession>A0A5N6ILW0</accession>
<organism evidence="2 3">
    <name type="scientific">Aspergillus minisclerotigenes</name>
    <dbReference type="NCBI Taxonomy" id="656917"/>
    <lineage>
        <taxon>Eukaryota</taxon>
        <taxon>Fungi</taxon>
        <taxon>Dikarya</taxon>
        <taxon>Ascomycota</taxon>
        <taxon>Pezizomycotina</taxon>
        <taxon>Eurotiomycetes</taxon>
        <taxon>Eurotiomycetidae</taxon>
        <taxon>Eurotiales</taxon>
        <taxon>Aspergillaceae</taxon>
        <taxon>Aspergillus</taxon>
        <taxon>Aspergillus subgen. Circumdati</taxon>
    </lineage>
</organism>
<reference evidence="2 3" key="1">
    <citation type="submission" date="2019-04" db="EMBL/GenBank/DDBJ databases">
        <title>Fungal friends and foes A comparative genomics study of 23 Aspergillus species from section Flavi.</title>
        <authorList>
            <consortium name="DOE Joint Genome Institute"/>
            <person name="Kjaerbolling I."/>
            <person name="Vesth T.C."/>
            <person name="Frisvad J.C."/>
            <person name="Nybo J.L."/>
            <person name="Theobald S."/>
            <person name="Kildgaard S."/>
            <person name="Petersen T.I."/>
            <person name="Kuo A."/>
            <person name="Sato A."/>
            <person name="Lyhne E.K."/>
            <person name="Kogle M.E."/>
            <person name="Wiebenga A."/>
            <person name="Kun R.S."/>
            <person name="Lubbers R.J."/>
            <person name="Makela M.R."/>
            <person name="Barry K."/>
            <person name="Chovatia M."/>
            <person name="Clum A."/>
            <person name="Daum C."/>
            <person name="Haridas S."/>
            <person name="He G."/>
            <person name="LaButti K."/>
            <person name="Lipzen A."/>
            <person name="Mondo S."/>
            <person name="Pangilinan J."/>
            <person name="Riley R."/>
            <person name="Salamov A."/>
            <person name="Simmons B.A."/>
            <person name="Magnuson J.K."/>
            <person name="Henrissat B."/>
            <person name="Mortensen U.H."/>
            <person name="Larsen T.O."/>
            <person name="De vries R.P."/>
            <person name="Grigoriev I.V."/>
            <person name="Machida M."/>
            <person name="Baker S.E."/>
            <person name="Andersen M.R."/>
        </authorList>
    </citation>
    <scope>NUCLEOTIDE SEQUENCE [LARGE SCALE GENOMIC DNA]</scope>
    <source>
        <strain evidence="2 3">CBS 117635</strain>
    </source>
</reference>
<dbReference type="AlphaFoldDB" id="A0A5N6ILW0"/>
<keyword evidence="1" id="KW-1133">Transmembrane helix</keyword>
<sequence>MECIYLFTLGDTPHDAVRFSIHLTLIIQPAHIVISSTILYLLTYHRFNNILIRSLLPKFFQVLVKHPPPFFFVPLAPCARADNQEKKFRFLGWVMTPLTKPLGLDDGVAVLGAKKTWQLRTSS</sequence>
<keyword evidence="1" id="KW-0472">Membrane</keyword>
<protein>
    <submittedName>
        <fullName evidence="2">Uncharacterized protein</fullName>
    </submittedName>
</protein>
<gene>
    <name evidence="2" type="ORF">BDV30DRAFT_220562</name>
</gene>
<keyword evidence="3" id="KW-1185">Reference proteome</keyword>
<keyword evidence="1" id="KW-0812">Transmembrane</keyword>
<evidence type="ECO:0000313" key="2">
    <source>
        <dbReference type="EMBL" id="KAB8267207.1"/>
    </source>
</evidence>
<feature type="transmembrane region" description="Helical" evidence="1">
    <location>
        <begin position="20"/>
        <end position="43"/>
    </location>
</feature>
<name>A0A5N6ILW0_9EURO</name>
<proteinExistence type="predicted"/>
<evidence type="ECO:0000256" key="1">
    <source>
        <dbReference type="SAM" id="Phobius"/>
    </source>
</evidence>
<dbReference type="Proteomes" id="UP000326289">
    <property type="component" value="Unassembled WGS sequence"/>
</dbReference>
<evidence type="ECO:0000313" key="3">
    <source>
        <dbReference type="Proteomes" id="UP000326289"/>
    </source>
</evidence>